<evidence type="ECO:0000313" key="3">
    <source>
        <dbReference type="Proteomes" id="UP000001744"/>
    </source>
</evidence>
<evidence type="ECO:0000313" key="1">
    <source>
        <dbReference type="EMBL" id="EEB05805.1"/>
    </source>
</evidence>
<dbReference type="AlphaFoldDB" id="B6JWQ4"/>
<dbReference type="InterPro" id="IPR011990">
    <property type="entry name" value="TPR-like_helical_dom_sf"/>
</dbReference>
<gene>
    <name evidence="2" type="primary">ppr1</name>
    <name evidence="1" type="ORF">SJAG_00833</name>
</gene>
<accession>B6JWQ4</accession>
<sequence length="810" mass="93562">MLKRATQRLVLFAHYRCFCVDTISSVPHAFPVHEQFVEESDTRSINQNRLKSVVGSTQKDKGDRIACEAFTNADGCVRSFARQCRPATSKKLGPKQKTRTDENTQLLMNNNTQQRETSSTVLSVKPGIEVDLETKLKRAMRREMKRNNYKQALDLFLVFINGSNGFRLATVGELKQDDFGNGATPTVNSDEKKALHRSRLSRHNKSTAFFQSYRDFCRCCSLALDCVNHLVLPLEARRLYDLFHMHAIPFSRTMYQSILKCICSSIACPQNFVDLIFHNISDKDVEDYRIYMRRLVMLQVPPERTWSVVDQMHRDHVSLDASIYEVLFRAFATQKNHGVHFFRALKQLLQSKTTLLPSTYTVIIQQLSRLQCPQLVWVVLQYLKKRKKKLTTDHLNPLLLMSLRSRNIADVRLFIKVLRDNRLVPNVSSFNMLVSAVLNETVSSINIEEERTASTPTATESCFTRQLVHVLNSCMHSYHVNADLTTANIILTHIQTCRAAGRLPSPLLKVLLPYVQHSCSSTPQYLSTGNLPSRRWFIHLTLILHVKSKSSSVSKCTQLVNYGLFDASLARNYLDYLLRSKKTQLAYDFFVQYLTNNGHITMALADFVHIYVRGVIRTGDVSNLEQALQHVRRSHPLELGSHTVLLLVLYTDYWRIFDNASDRLMYWVEYCARFKLSLDECHCTYIAEWLCSNNYTDRAIDWALSALRLDKSRNLLYPWFLLCCCLSRYHDATAFMEVLTVLNNRQWHFLPQKFAYLIECSKRLSNNDVLKAKLGSLTRILNERTSYYRNLLSQMEKSICDCSCVTPKKY</sequence>
<proteinExistence type="predicted"/>
<dbReference type="JaponicusDB" id="SJAG_00833">
    <property type="gene designation" value="ppr1"/>
</dbReference>
<dbReference type="Gene3D" id="1.25.40.10">
    <property type="entry name" value="Tetratricopeptide repeat domain"/>
    <property type="match status" value="1"/>
</dbReference>
<name>B6JWQ4_SCHJY</name>
<evidence type="ECO:0000313" key="2">
    <source>
        <dbReference type="JaponicusDB" id="SJAG_00833"/>
    </source>
</evidence>
<dbReference type="GeneID" id="7048906"/>
<dbReference type="Proteomes" id="UP000001744">
    <property type="component" value="Unassembled WGS sequence"/>
</dbReference>
<reference evidence="1 3" key="1">
    <citation type="journal article" date="2011" name="Science">
        <title>Comparative functional genomics of the fission yeasts.</title>
        <authorList>
            <person name="Rhind N."/>
            <person name="Chen Z."/>
            <person name="Yassour M."/>
            <person name="Thompson D.A."/>
            <person name="Haas B.J."/>
            <person name="Habib N."/>
            <person name="Wapinski I."/>
            <person name="Roy S."/>
            <person name="Lin M.F."/>
            <person name="Heiman D.I."/>
            <person name="Young S.K."/>
            <person name="Furuya K."/>
            <person name="Guo Y."/>
            <person name="Pidoux A."/>
            <person name="Chen H.M."/>
            <person name="Robbertse B."/>
            <person name="Goldberg J.M."/>
            <person name="Aoki K."/>
            <person name="Bayne E.H."/>
            <person name="Berlin A.M."/>
            <person name="Desjardins C.A."/>
            <person name="Dobbs E."/>
            <person name="Dukaj L."/>
            <person name="Fan L."/>
            <person name="FitzGerald M.G."/>
            <person name="French C."/>
            <person name="Gujja S."/>
            <person name="Hansen K."/>
            <person name="Keifenheim D."/>
            <person name="Levin J.Z."/>
            <person name="Mosher R.A."/>
            <person name="Mueller C.A."/>
            <person name="Pfiffner J."/>
            <person name="Priest M."/>
            <person name="Russ C."/>
            <person name="Smialowska A."/>
            <person name="Swoboda P."/>
            <person name="Sykes S.M."/>
            <person name="Vaughn M."/>
            <person name="Vengrova S."/>
            <person name="Yoder R."/>
            <person name="Zeng Q."/>
            <person name="Allshire R."/>
            <person name="Baulcombe D."/>
            <person name="Birren B.W."/>
            <person name="Brown W."/>
            <person name="Ekwall K."/>
            <person name="Kellis M."/>
            <person name="Leatherwood J."/>
            <person name="Levin H."/>
            <person name="Margalit H."/>
            <person name="Martienssen R."/>
            <person name="Nieduszynski C.A."/>
            <person name="Spatafora J.W."/>
            <person name="Friedman N."/>
            <person name="Dalgaard J.Z."/>
            <person name="Baumann P."/>
            <person name="Niki H."/>
            <person name="Regev A."/>
            <person name="Nusbaum C."/>
        </authorList>
    </citation>
    <scope>NUCLEOTIDE SEQUENCE [LARGE SCALE GENOMIC DNA]</scope>
    <source>
        <strain evidence="3">yFS275 / FY16936</strain>
    </source>
</reference>
<dbReference type="InterPro" id="IPR050667">
    <property type="entry name" value="PPR-containing_protein"/>
</dbReference>
<dbReference type="OMA" id="CWCYYRL"/>
<keyword evidence="3" id="KW-1185">Reference proteome</keyword>
<dbReference type="STRING" id="402676.B6JWQ4"/>
<dbReference type="PANTHER" id="PTHR47939:SF5">
    <property type="entry name" value="PENTACOTRIPEPTIDE-REPEAT REGION OF PRORP DOMAIN-CONTAINING PROTEIN"/>
    <property type="match status" value="1"/>
</dbReference>
<dbReference type="PANTHER" id="PTHR47939">
    <property type="entry name" value="MEMBRANE-ASSOCIATED SALT-INDUCIBLE PROTEIN-LIKE"/>
    <property type="match status" value="1"/>
</dbReference>
<dbReference type="VEuPathDB" id="FungiDB:SJAG_00833"/>
<protein>
    <submittedName>
        <fullName evidence="1">Uncharacterized protein</fullName>
    </submittedName>
</protein>
<dbReference type="RefSeq" id="XP_002172098.1">
    <property type="nucleotide sequence ID" value="XM_002172062.1"/>
</dbReference>
<organism evidence="1 3">
    <name type="scientific">Schizosaccharomyces japonicus (strain yFS275 / FY16936)</name>
    <name type="common">Fission yeast</name>
    <dbReference type="NCBI Taxonomy" id="402676"/>
    <lineage>
        <taxon>Eukaryota</taxon>
        <taxon>Fungi</taxon>
        <taxon>Dikarya</taxon>
        <taxon>Ascomycota</taxon>
        <taxon>Taphrinomycotina</taxon>
        <taxon>Schizosaccharomycetes</taxon>
        <taxon>Schizosaccharomycetales</taxon>
        <taxon>Schizosaccharomycetaceae</taxon>
        <taxon>Schizosaccharomyces</taxon>
    </lineage>
</organism>
<dbReference type="EMBL" id="KE651166">
    <property type="protein sequence ID" value="EEB05805.1"/>
    <property type="molecule type" value="Genomic_DNA"/>
</dbReference>
<dbReference type="HOGENOM" id="CLU_348218_0_0_1"/>